<gene>
    <name evidence="2" type="ORF">ACJMK2_015464</name>
</gene>
<reference evidence="2 3" key="1">
    <citation type="submission" date="2024-11" db="EMBL/GenBank/DDBJ databases">
        <title>Chromosome-level genome assembly of the freshwater bivalve Anodonta woodiana.</title>
        <authorList>
            <person name="Chen X."/>
        </authorList>
    </citation>
    <scope>NUCLEOTIDE SEQUENCE [LARGE SCALE GENOMIC DNA]</scope>
    <source>
        <strain evidence="2">MN2024</strain>
        <tissue evidence="2">Gills</tissue>
    </source>
</reference>
<proteinExistence type="predicted"/>
<dbReference type="EMBL" id="JBJQND010000015">
    <property type="protein sequence ID" value="KAL3851751.1"/>
    <property type="molecule type" value="Genomic_DNA"/>
</dbReference>
<dbReference type="AlphaFoldDB" id="A0ABD3UQG5"/>
<sequence length="281" mass="33731">MNASDKAKRKKDSKEKQSEMKWEELQNYRHVIETELQILVMKAAEMEEYADLKDYLQLLTEVDPSKLHKRDSMGMTALHCAVACKNFPTSSSQPTYILNSHTHMHKCKHLWAEQLICYHTWALSATRGHRVYRSLLKRRLSYHQAFHFWMDTYLLKQGIPNELNTEHWHREDPGLYIIFLKMKAFIKSFQLMMSSEDGLFRRYLLSQDGLFRRYFLQLKTHATCQQLHLWCRQFALFIKYYACLHNDYACLVLLKNIVTKHSFCHFYYQPFKSTHKFENIL</sequence>
<evidence type="ECO:0000256" key="1">
    <source>
        <dbReference type="SAM" id="MobiDB-lite"/>
    </source>
</evidence>
<feature type="region of interest" description="Disordered" evidence="1">
    <location>
        <begin position="1"/>
        <end position="20"/>
    </location>
</feature>
<protein>
    <submittedName>
        <fullName evidence="2">Uncharacterized protein</fullName>
    </submittedName>
</protein>
<evidence type="ECO:0000313" key="2">
    <source>
        <dbReference type="EMBL" id="KAL3851751.1"/>
    </source>
</evidence>
<organism evidence="2 3">
    <name type="scientific">Sinanodonta woodiana</name>
    <name type="common">Chinese pond mussel</name>
    <name type="synonym">Anodonta woodiana</name>
    <dbReference type="NCBI Taxonomy" id="1069815"/>
    <lineage>
        <taxon>Eukaryota</taxon>
        <taxon>Metazoa</taxon>
        <taxon>Spiralia</taxon>
        <taxon>Lophotrochozoa</taxon>
        <taxon>Mollusca</taxon>
        <taxon>Bivalvia</taxon>
        <taxon>Autobranchia</taxon>
        <taxon>Heteroconchia</taxon>
        <taxon>Palaeoheterodonta</taxon>
        <taxon>Unionida</taxon>
        <taxon>Unionoidea</taxon>
        <taxon>Unionidae</taxon>
        <taxon>Unioninae</taxon>
        <taxon>Sinanodonta</taxon>
    </lineage>
</organism>
<accession>A0ABD3UQG5</accession>
<keyword evidence="3" id="KW-1185">Reference proteome</keyword>
<comment type="caution">
    <text evidence="2">The sequence shown here is derived from an EMBL/GenBank/DDBJ whole genome shotgun (WGS) entry which is preliminary data.</text>
</comment>
<name>A0ABD3UQG5_SINWO</name>
<dbReference type="Proteomes" id="UP001634394">
    <property type="component" value="Unassembled WGS sequence"/>
</dbReference>
<evidence type="ECO:0000313" key="3">
    <source>
        <dbReference type="Proteomes" id="UP001634394"/>
    </source>
</evidence>